<proteinExistence type="predicted"/>
<keyword evidence="1" id="KW-0812">Transmembrane</keyword>
<feature type="transmembrane region" description="Helical" evidence="1">
    <location>
        <begin position="94"/>
        <end position="114"/>
    </location>
</feature>
<keyword evidence="3" id="KW-0326">Glycosidase</keyword>
<name>A0ABM8YCL8_9BACI</name>
<evidence type="ECO:0000313" key="4">
    <source>
        <dbReference type="Proteomes" id="UP000789423"/>
    </source>
</evidence>
<dbReference type="InterPro" id="IPR050325">
    <property type="entry name" value="Prot/Nucl_acid_deglycase"/>
</dbReference>
<dbReference type="GO" id="GO:0008233">
    <property type="term" value="F:peptidase activity"/>
    <property type="evidence" value="ECO:0007669"/>
    <property type="project" value="UniProtKB-KW"/>
</dbReference>
<dbReference type="GO" id="GO:0016798">
    <property type="term" value="F:hydrolase activity, acting on glycosyl bonds"/>
    <property type="evidence" value="ECO:0007669"/>
    <property type="project" value="UniProtKB-KW"/>
</dbReference>
<dbReference type="GO" id="GO:0006508">
    <property type="term" value="P:proteolysis"/>
    <property type="evidence" value="ECO:0007669"/>
    <property type="project" value="UniProtKB-KW"/>
</dbReference>
<organism evidence="3 4">
    <name type="scientific">Bacillus rhizoplanae</name>
    <dbReference type="NCBI Taxonomy" id="2880966"/>
    <lineage>
        <taxon>Bacteria</taxon>
        <taxon>Bacillati</taxon>
        <taxon>Bacillota</taxon>
        <taxon>Bacilli</taxon>
        <taxon>Bacillales</taxon>
        <taxon>Bacillaceae</taxon>
        <taxon>Bacillus</taxon>
    </lineage>
</organism>
<dbReference type="Proteomes" id="UP000789423">
    <property type="component" value="Unassembled WGS sequence"/>
</dbReference>
<reference evidence="3 4" key="1">
    <citation type="submission" date="2021-10" db="EMBL/GenBank/DDBJ databases">
        <authorList>
            <person name="Criscuolo A."/>
        </authorList>
    </citation>
    <scope>NUCLEOTIDE SEQUENCE [LARGE SCALE GENOMIC DNA]</scope>
    <source>
        <strain evidence="4">CIP 111899</strain>
    </source>
</reference>
<sequence>MKKILVLIYPTFAEFEITVATAALKDSYVVETVGLTKGIVVSETGLQVKPHYELSEICIDDYEGIIIPGGDVVHVKDSEVLFELIRQMYKAKKMIAAICAGPFVLAASGILQHVPYTVTLDYKQLDCFSKEHFIYKEVVRHQNIITAQGHAFVEFGLAIAEYCKVHTEHKNDFYCGKRNIVMENVLK</sequence>
<evidence type="ECO:0000256" key="1">
    <source>
        <dbReference type="SAM" id="Phobius"/>
    </source>
</evidence>
<dbReference type="InterPro" id="IPR029062">
    <property type="entry name" value="Class_I_gatase-like"/>
</dbReference>
<dbReference type="Gene3D" id="3.40.50.880">
    <property type="match status" value="1"/>
</dbReference>
<keyword evidence="3" id="KW-0645">Protease</keyword>
<dbReference type="RefSeq" id="WP_230575559.1">
    <property type="nucleotide sequence ID" value="NZ_CAKJTI010000013.1"/>
</dbReference>
<comment type="caution">
    <text evidence="3">The sequence shown here is derived from an EMBL/GenBank/DDBJ whole genome shotgun (WGS) entry which is preliminary data.</text>
</comment>
<dbReference type="EC" id="3.2.-.-" evidence="3"/>
<keyword evidence="1" id="KW-1133">Transmembrane helix</keyword>
<protein>
    <submittedName>
        <fullName evidence="3">Protease YdeA</fullName>
        <ecNumber evidence="3">3.2.-.-</ecNumber>
    </submittedName>
</protein>
<keyword evidence="4" id="KW-1185">Reference proteome</keyword>
<keyword evidence="1" id="KW-0472">Membrane</keyword>
<keyword evidence="3" id="KW-0378">Hydrolase</keyword>
<dbReference type="InterPro" id="IPR002818">
    <property type="entry name" value="DJ-1/PfpI"/>
</dbReference>
<dbReference type="PANTHER" id="PTHR48094">
    <property type="entry name" value="PROTEIN/NUCLEIC ACID DEGLYCASE DJ-1-RELATED"/>
    <property type="match status" value="1"/>
</dbReference>
<feature type="domain" description="DJ-1/PfpI" evidence="2">
    <location>
        <begin position="2"/>
        <end position="161"/>
    </location>
</feature>
<dbReference type="Pfam" id="PF01965">
    <property type="entry name" value="DJ-1_PfpI"/>
    <property type="match status" value="1"/>
</dbReference>
<dbReference type="SUPFAM" id="SSF52317">
    <property type="entry name" value="Class I glutamine amidotransferase-like"/>
    <property type="match status" value="1"/>
</dbReference>
<accession>A0ABM8YCL8</accession>
<gene>
    <name evidence="3" type="primary">ydeA_1</name>
    <name evidence="3" type="ORF">BACCIP111899_02702</name>
</gene>
<dbReference type="PANTHER" id="PTHR48094:SF12">
    <property type="entry name" value="PARKINSON DISEASE PROTEIN 7 HOMOLOG"/>
    <property type="match status" value="1"/>
</dbReference>
<dbReference type="EMBL" id="CAKJTI010000013">
    <property type="protein sequence ID" value="CAG9613487.1"/>
    <property type="molecule type" value="Genomic_DNA"/>
</dbReference>
<evidence type="ECO:0000313" key="3">
    <source>
        <dbReference type="EMBL" id="CAG9613487.1"/>
    </source>
</evidence>
<evidence type="ECO:0000259" key="2">
    <source>
        <dbReference type="Pfam" id="PF01965"/>
    </source>
</evidence>